<dbReference type="Gene3D" id="3.30.450.180">
    <property type="match status" value="1"/>
</dbReference>
<name>A0ABS9T8V7_9PSEU</name>
<dbReference type="InterPro" id="IPR041413">
    <property type="entry name" value="MLTR_LBD"/>
</dbReference>
<dbReference type="Gene3D" id="1.10.260.40">
    <property type="entry name" value="lambda repressor-like DNA-binding domains"/>
    <property type="match status" value="1"/>
</dbReference>
<evidence type="ECO:0000313" key="2">
    <source>
        <dbReference type="EMBL" id="MCH6164959.1"/>
    </source>
</evidence>
<dbReference type="InterPro" id="IPR010982">
    <property type="entry name" value="Lambda_DNA-bd_dom_sf"/>
</dbReference>
<dbReference type="InterPro" id="IPR001387">
    <property type="entry name" value="Cro/C1-type_HTH"/>
</dbReference>
<accession>A0ABS9T8V7</accession>
<evidence type="ECO:0000313" key="3">
    <source>
        <dbReference type="Proteomes" id="UP001299970"/>
    </source>
</evidence>
<dbReference type="PANTHER" id="PTHR35010:SF4">
    <property type="entry name" value="BLL5781 PROTEIN"/>
    <property type="match status" value="1"/>
</dbReference>
<dbReference type="Pfam" id="PF13560">
    <property type="entry name" value="HTH_31"/>
    <property type="match status" value="1"/>
</dbReference>
<proteinExistence type="predicted"/>
<keyword evidence="3" id="KW-1185">Reference proteome</keyword>
<dbReference type="CDD" id="cd00093">
    <property type="entry name" value="HTH_XRE"/>
    <property type="match status" value="1"/>
</dbReference>
<protein>
    <submittedName>
        <fullName evidence="2">Helix-turn-helix transcriptional regulator</fullName>
    </submittedName>
</protein>
<dbReference type="PROSITE" id="PS50943">
    <property type="entry name" value="HTH_CROC1"/>
    <property type="match status" value="1"/>
</dbReference>
<dbReference type="PANTHER" id="PTHR35010">
    <property type="entry name" value="BLL4672 PROTEIN-RELATED"/>
    <property type="match status" value="1"/>
</dbReference>
<comment type="caution">
    <text evidence="2">The sequence shown here is derived from an EMBL/GenBank/DDBJ whole genome shotgun (WGS) entry which is preliminary data.</text>
</comment>
<sequence>MTATTEPVGTLVRRWRERRRRSQLDLSLAANVSARHLSCIETGRASPSREMIARLCEELEVPLRERNAFYLAAGFAPVHAERAFADLGEARAAVEYVLAGHEPNPALAVNVHWELLAANRAASAFLGDVAPELTTPPINVLRATLHPGGLSTRIRNLAQWRAHVLRRVRRQLERTASPGLAELLAELESYPVPNGVAASDAGRGRAGDLVMPMQISSEYGDLALLYTMTVFGSPRDVTLDEIAIETFFPADAATAAALRAMATARG</sequence>
<feature type="domain" description="HTH cro/C1-type" evidence="1">
    <location>
        <begin position="12"/>
        <end position="66"/>
    </location>
</feature>
<evidence type="ECO:0000259" key="1">
    <source>
        <dbReference type="PROSITE" id="PS50943"/>
    </source>
</evidence>
<dbReference type="SUPFAM" id="SSF47413">
    <property type="entry name" value="lambda repressor-like DNA-binding domains"/>
    <property type="match status" value="1"/>
</dbReference>
<dbReference type="Proteomes" id="UP001299970">
    <property type="component" value="Unassembled WGS sequence"/>
</dbReference>
<dbReference type="RefSeq" id="WP_241034974.1">
    <property type="nucleotide sequence ID" value="NZ_BAAAJF010000009.1"/>
</dbReference>
<dbReference type="EMBL" id="JAKXMK010000003">
    <property type="protein sequence ID" value="MCH6164959.1"/>
    <property type="molecule type" value="Genomic_DNA"/>
</dbReference>
<dbReference type="Pfam" id="PF17765">
    <property type="entry name" value="MLTR_LBD"/>
    <property type="match status" value="1"/>
</dbReference>
<organism evidence="2 3">
    <name type="scientific">Pseudonocardia alaniniphila</name>
    <dbReference type="NCBI Taxonomy" id="75291"/>
    <lineage>
        <taxon>Bacteria</taxon>
        <taxon>Bacillati</taxon>
        <taxon>Actinomycetota</taxon>
        <taxon>Actinomycetes</taxon>
        <taxon>Pseudonocardiales</taxon>
        <taxon>Pseudonocardiaceae</taxon>
        <taxon>Pseudonocardia</taxon>
    </lineage>
</organism>
<reference evidence="2 3" key="1">
    <citation type="submission" date="2022-03" db="EMBL/GenBank/DDBJ databases">
        <title>Pseudonocardia alaer sp. nov., a novel actinomycete isolated from reed forest soil.</title>
        <authorList>
            <person name="Wang L."/>
        </authorList>
    </citation>
    <scope>NUCLEOTIDE SEQUENCE [LARGE SCALE GENOMIC DNA]</scope>
    <source>
        <strain evidence="2 3">Y-16303</strain>
    </source>
</reference>
<gene>
    <name evidence="2" type="ORF">MMF94_04625</name>
</gene>
<dbReference type="SMART" id="SM00530">
    <property type="entry name" value="HTH_XRE"/>
    <property type="match status" value="1"/>
</dbReference>